<keyword evidence="6" id="KW-0808">Transferase</keyword>
<dbReference type="Gene3D" id="1.20.120.450">
    <property type="entry name" value="dinb family like domain"/>
    <property type="match status" value="1"/>
</dbReference>
<evidence type="ECO:0000256" key="1">
    <source>
        <dbReference type="ARBA" id="ARBA00022490"/>
    </source>
</evidence>
<evidence type="ECO:0000256" key="3">
    <source>
        <dbReference type="ARBA" id="ARBA00022801"/>
    </source>
</evidence>
<keyword evidence="4" id="KW-0862">Zinc</keyword>
<gene>
    <name evidence="6" type="primary">bstA</name>
    <name evidence="6" type="ORF">Ataiwa_21840</name>
</gene>
<keyword evidence="1" id="KW-0963">Cytoplasm</keyword>
<dbReference type="InterPro" id="IPR034660">
    <property type="entry name" value="DinB/YfiT-like"/>
</dbReference>
<accession>A0ABQ6Q203</accession>
<dbReference type="HAMAP" id="MF_01256">
    <property type="entry name" value="YfiT_hydrol"/>
    <property type="match status" value="1"/>
</dbReference>
<proteinExistence type="inferred from homology"/>
<dbReference type="InterPro" id="IPR024775">
    <property type="entry name" value="DinB-like"/>
</dbReference>
<organism evidence="6 7">
    <name type="scientific">Algoriphagus taiwanensis</name>
    <dbReference type="NCBI Taxonomy" id="1445656"/>
    <lineage>
        <taxon>Bacteria</taxon>
        <taxon>Pseudomonadati</taxon>
        <taxon>Bacteroidota</taxon>
        <taxon>Cytophagia</taxon>
        <taxon>Cytophagales</taxon>
        <taxon>Cyclobacteriaceae</taxon>
        <taxon>Algoriphagus</taxon>
    </lineage>
</organism>
<evidence type="ECO:0000313" key="6">
    <source>
        <dbReference type="EMBL" id="GMQ33912.1"/>
    </source>
</evidence>
<comment type="caution">
    <text evidence="6">The sequence shown here is derived from an EMBL/GenBank/DDBJ whole genome shotgun (WGS) entry which is preliminary data.</text>
</comment>
<dbReference type="SUPFAM" id="SSF109854">
    <property type="entry name" value="DinB/YfiT-like putative metalloenzymes"/>
    <property type="match status" value="1"/>
</dbReference>
<dbReference type="InterPro" id="IPR023774">
    <property type="entry name" value="Put_metal_dep_hydrolase_YfiT"/>
</dbReference>
<keyword evidence="3" id="KW-0378">Hydrolase</keyword>
<dbReference type="NCBIfam" id="NF009807">
    <property type="entry name" value="PRK13291.1"/>
    <property type="match status" value="1"/>
</dbReference>
<evidence type="ECO:0000256" key="4">
    <source>
        <dbReference type="ARBA" id="ARBA00022833"/>
    </source>
</evidence>
<keyword evidence="7" id="KW-1185">Reference proteome</keyword>
<dbReference type="EMBL" id="BTPE01000006">
    <property type="protein sequence ID" value="GMQ33912.1"/>
    <property type="molecule type" value="Genomic_DNA"/>
</dbReference>
<protein>
    <submittedName>
        <fullName evidence="6">Bacillithiol transferase BstA</fullName>
    </submittedName>
</protein>
<feature type="domain" description="DinB-like" evidence="5">
    <location>
        <begin position="38"/>
        <end position="169"/>
    </location>
</feature>
<dbReference type="Proteomes" id="UP001307705">
    <property type="component" value="Unassembled WGS sequence"/>
</dbReference>
<evidence type="ECO:0000256" key="2">
    <source>
        <dbReference type="ARBA" id="ARBA00022723"/>
    </source>
</evidence>
<dbReference type="Pfam" id="PF12867">
    <property type="entry name" value="DinB_2"/>
    <property type="match status" value="1"/>
</dbReference>
<dbReference type="RefSeq" id="WP_338228743.1">
    <property type="nucleotide sequence ID" value="NZ_BTPE01000006.1"/>
</dbReference>
<keyword evidence="2" id="KW-0479">Metal-binding</keyword>
<evidence type="ECO:0000259" key="5">
    <source>
        <dbReference type="Pfam" id="PF12867"/>
    </source>
</evidence>
<sequence>MTIDIEFLKYPVGKFQVPEIISSQDLEEAKSVIRSFPSNLFTAVSPLSVAQLDTPYRPGGWTVRQVVHHCADSHMNAFIRFKLALTESQPTVKPYDEGAWANLADYSLPVEGSLQLIRIIHSKWIVLLDSMEESDFQKTYFHPESKKIQKLEEVTLMYAWHSSHHLAHIQHLSIRENWTSK</sequence>
<reference evidence="6 7" key="1">
    <citation type="submission" date="2023-08" db="EMBL/GenBank/DDBJ databases">
        <title>Draft genome sequence of Algoriphagus taiwanensis.</title>
        <authorList>
            <person name="Takatani N."/>
            <person name="Hosokawa M."/>
            <person name="Sawabe T."/>
        </authorList>
    </citation>
    <scope>NUCLEOTIDE SEQUENCE [LARGE SCALE GENOMIC DNA]</scope>
    <source>
        <strain evidence="6 7">JCM 19755</strain>
    </source>
</reference>
<name>A0ABQ6Q203_9BACT</name>
<evidence type="ECO:0000313" key="7">
    <source>
        <dbReference type="Proteomes" id="UP001307705"/>
    </source>
</evidence>
<dbReference type="GO" id="GO:0016740">
    <property type="term" value="F:transferase activity"/>
    <property type="evidence" value="ECO:0007669"/>
    <property type="project" value="UniProtKB-KW"/>
</dbReference>